<dbReference type="InParanoid" id="B2A4R8"/>
<organism evidence="1 2">
    <name type="scientific">Natranaerobius thermophilus (strain ATCC BAA-1301 / DSM 18059 / JW/NM-WN-LF)</name>
    <dbReference type="NCBI Taxonomy" id="457570"/>
    <lineage>
        <taxon>Bacteria</taxon>
        <taxon>Bacillati</taxon>
        <taxon>Bacillota</taxon>
        <taxon>Clostridia</taxon>
        <taxon>Natranaerobiales</taxon>
        <taxon>Natranaerobiaceae</taxon>
        <taxon>Natranaerobius</taxon>
    </lineage>
</organism>
<dbReference type="HOGENOM" id="CLU_039811_3_1_9"/>
<dbReference type="EMBL" id="CP001034">
    <property type="protein sequence ID" value="ACB83840.1"/>
    <property type="molecule type" value="Genomic_DNA"/>
</dbReference>
<dbReference type="eggNOG" id="COG4856">
    <property type="taxonomic scope" value="Bacteria"/>
</dbReference>
<dbReference type="Proteomes" id="UP000001683">
    <property type="component" value="Chromosome"/>
</dbReference>
<protein>
    <submittedName>
        <fullName evidence="1">YbbR family protein</fullName>
    </submittedName>
</protein>
<accession>B2A4R8</accession>
<name>B2A4R8_NATTJ</name>
<dbReference type="OrthoDB" id="2111604at2"/>
<dbReference type="Gene3D" id="2.170.120.40">
    <property type="entry name" value="YbbR-like domain"/>
    <property type="match status" value="2"/>
</dbReference>
<dbReference type="Gene3D" id="2.170.120.30">
    <property type="match status" value="1"/>
</dbReference>
<reference evidence="1 2" key="2">
    <citation type="journal article" date="2011" name="J. Bacteriol.">
        <title>Complete genome sequence of the anaerobic, halophilic alkalithermophile Natranaerobius thermophilus JW/NM-WN-LF.</title>
        <authorList>
            <person name="Zhao B."/>
            <person name="Mesbah N.M."/>
            <person name="Dalin E."/>
            <person name="Goodwin L."/>
            <person name="Nolan M."/>
            <person name="Pitluck S."/>
            <person name="Chertkov O."/>
            <person name="Brettin T.S."/>
            <person name="Han J."/>
            <person name="Larimer F.W."/>
            <person name="Land M.L."/>
            <person name="Hauser L."/>
            <person name="Kyrpides N."/>
            <person name="Wiegel J."/>
        </authorList>
    </citation>
    <scope>NUCLEOTIDE SEQUENCE [LARGE SCALE GENOMIC DNA]</scope>
    <source>
        <strain evidence="2">ATCC BAA-1301 / DSM 18059 / JW/NM-WN-LF</strain>
    </source>
</reference>
<dbReference type="InterPro" id="IPR012505">
    <property type="entry name" value="YbbR"/>
</dbReference>
<evidence type="ECO:0000313" key="1">
    <source>
        <dbReference type="EMBL" id="ACB83840.1"/>
    </source>
</evidence>
<dbReference type="InterPro" id="IPR053154">
    <property type="entry name" value="c-di-AMP_regulator"/>
</dbReference>
<keyword evidence="2" id="KW-1185">Reference proteome</keyword>
<dbReference type="RefSeq" id="WP_012446729.1">
    <property type="nucleotide sequence ID" value="NC_010718.1"/>
</dbReference>
<proteinExistence type="predicted"/>
<dbReference type="STRING" id="457570.Nther_0241"/>
<reference evidence="1 2" key="1">
    <citation type="submission" date="2008-04" db="EMBL/GenBank/DDBJ databases">
        <title>Complete sequence of chromosome of Natranaerobius thermophilus JW/NM-WN-LF.</title>
        <authorList>
            <consortium name="US DOE Joint Genome Institute"/>
            <person name="Copeland A."/>
            <person name="Lucas S."/>
            <person name="Lapidus A."/>
            <person name="Glavina del Rio T."/>
            <person name="Dalin E."/>
            <person name="Tice H."/>
            <person name="Bruce D."/>
            <person name="Goodwin L."/>
            <person name="Pitluck S."/>
            <person name="Chertkov O."/>
            <person name="Brettin T."/>
            <person name="Detter J.C."/>
            <person name="Han C."/>
            <person name="Kuske C.R."/>
            <person name="Schmutz J."/>
            <person name="Larimer F."/>
            <person name="Land M."/>
            <person name="Hauser L."/>
            <person name="Kyrpides N."/>
            <person name="Lykidis A."/>
            <person name="Mesbah N.M."/>
            <person name="Wiegel J."/>
        </authorList>
    </citation>
    <scope>NUCLEOTIDE SEQUENCE [LARGE SCALE GENOMIC DNA]</scope>
    <source>
        <strain evidence="2">ATCC BAA-1301 / DSM 18059 / JW/NM-WN-LF</strain>
    </source>
</reference>
<dbReference type="Pfam" id="PF07949">
    <property type="entry name" value="YbbR"/>
    <property type="match status" value="3"/>
</dbReference>
<dbReference type="CDD" id="cd20206">
    <property type="entry name" value="YbbR"/>
    <property type="match status" value="1"/>
</dbReference>
<dbReference type="PANTHER" id="PTHR37804:SF1">
    <property type="entry name" value="CDAA REGULATORY PROTEIN CDAR"/>
    <property type="match status" value="1"/>
</dbReference>
<dbReference type="KEGG" id="nth:Nther_0241"/>
<dbReference type="PANTHER" id="PTHR37804">
    <property type="entry name" value="CDAA REGULATORY PROTEIN CDAR"/>
    <property type="match status" value="1"/>
</dbReference>
<dbReference type="AlphaFoldDB" id="B2A4R8"/>
<sequence length="415" mass="46591">MKQLFSQNGLLKLLSIALALLLWMFVSTDADDMATREISRRYDGIQPSVRNQDPDLILVGDPQTVSASLRGTRTMLNRVEKDELVFYVDLEGLEAGTHRVPVSSSVPQFDVTDIQPSEVEITLDERIEETFAVDHDVIGTPDEGLQALEPEINPSTVTISGAKTYIEQVERVVARVDITGTVDYLEKGIVVDIYDENGEIMEELEVSPGMVEVKIPMNYPEKEVPVEVDIEDNLPEFYLESVEISPEQVEVGGWESVINELEYIKTETIGLDRFLEEETVVASLERPEGIKEISDQNVIVEGQISQTQEESFEIPVDLPEELANELANSQWEIEPEIITVSVAGEPEDMTALDKNDIEVYLTMDDVPEEDLETVEESEAVEELVEELDVEVQLQNDNLRLVKVDPLKVNLIKGEE</sequence>
<gene>
    <name evidence="1" type="ordered locus">Nther_0241</name>
</gene>
<evidence type="ECO:0000313" key="2">
    <source>
        <dbReference type="Proteomes" id="UP000001683"/>
    </source>
</evidence>
<dbReference type="FunCoup" id="B2A4R8">
    <property type="interactions" value="12"/>
</dbReference>